<feature type="compositionally biased region" description="Basic and acidic residues" evidence="1">
    <location>
        <begin position="129"/>
        <end position="140"/>
    </location>
</feature>
<gene>
    <name evidence="2" type="ORF">HDK90DRAFT_488062</name>
</gene>
<keyword evidence="3" id="KW-1185">Reference proteome</keyword>
<dbReference type="Proteomes" id="UP001492380">
    <property type="component" value="Unassembled WGS sequence"/>
</dbReference>
<proteinExistence type="predicted"/>
<feature type="region of interest" description="Disordered" evidence="1">
    <location>
        <begin position="129"/>
        <end position="150"/>
    </location>
</feature>
<accession>A0ABR1YN40</accession>
<sequence>MLWRGVRGALLACRSTIVWGKAHRRVEWMACQRPTTDTRKRTTRFLCSTCTLMVVLSPLAQLAPSKQGIRGRLRSSSQRVEKQWGSIVGQGVKLTEPTRTEPGLKHGYSWFRQIRALRPGRGGMLRAELSDARGERERRPTGLGDGTTMVHVGSSHAARMGSLVRRDGRCSRQREALAGGVVGCWMLTRILCRPVRQ</sequence>
<evidence type="ECO:0000256" key="1">
    <source>
        <dbReference type="SAM" id="MobiDB-lite"/>
    </source>
</evidence>
<protein>
    <recommendedName>
        <fullName evidence="4">Secreted protein</fullName>
    </recommendedName>
</protein>
<organism evidence="2 3">
    <name type="scientific">Phyllosticta capitalensis</name>
    <dbReference type="NCBI Taxonomy" id="121624"/>
    <lineage>
        <taxon>Eukaryota</taxon>
        <taxon>Fungi</taxon>
        <taxon>Dikarya</taxon>
        <taxon>Ascomycota</taxon>
        <taxon>Pezizomycotina</taxon>
        <taxon>Dothideomycetes</taxon>
        <taxon>Dothideomycetes incertae sedis</taxon>
        <taxon>Botryosphaeriales</taxon>
        <taxon>Phyllostictaceae</taxon>
        <taxon>Phyllosticta</taxon>
    </lineage>
</organism>
<evidence type="ECO:0000313" key="2">
    <source>
        <dbReference type="EMBL" id="KAK8233923.1"/>
    </source>
</evidence>
<evidence type="ECO:0000313" key="3">
    <source>
        <dbReference type="Proteomes" id="UP001492380"/>
    </source>
</evidence>
<dbReference type="EMBL" id="JBBWRZ010000006">
    <property type="protein sequence ID" value="KAK8233923.1"/>
    <property type="molecule type" value="Genomic_DNA"/>
</dbReference>
<comment type="caution">
    <text evidence="2">The sequence shown here is derived from an EMBL/GenBank/DDBJ whole genome shotgun (WGS) entry which is preliminary data.</text>
</comment>
<name>A0ABR1YN40_9PEZI</name>
<reference evidence="2 3" key="1">
    <citation type="submission" date="2024-04" db="EMBL/GenBank/DDBJ databases">
        <title>Phyllosticta paracitricarpa is synonymous to the EU quarantine fungus P. citricarpa based on phylogenomic analyses.</title>
        <authorList>
            <consortium name="Lawrence Berkeley National Laboratory"/>
            <person name="Van Ingen-Buijs V.A."/>
            <person name="Van Westerhoven A.C."/>
            <person name="Haridas S."/>
            <person name="Skiadas P."/>
            <person name="Martin F."/>
            <person name="Groenewald J.Z."/>
            <person name="Crous P.W."/>
            <person name="Seidl M.F."/>
        </authorList>
    </citation>
    <scope>NUCLEOTIDE SEQUENCE [LARGE SCALE GENOMIC DNA]</scope>
    <source>
        <strain evidence="2 3">CBS 123374</strain>
    </source>
</reference>
<evidence type="ECO:0008006" key="4">
    <source>
        <dbReference type="Google" id="ProtNLM"/>
    </source>
</evidence>